<dbReference type="InterPro" id="IPR015424">
    <property type="entry name" value="PyrdxlP-dep_Trfase"/>
</dbReference>
<dbReference type="PROSITE" id="PS00105">
    <property type="entry name" value="AA_TRANSFER_CLASS_1"/>
    <property type="match status" value="1"/>
</dbReference>
<gene>
    <name evidence="8" type="ORF">FLM9_811</name>
</gene>
<comment type="similarity">
    <text evidence="2 6">Belongs to the class-I pyridoxal-phosphate-dependent aminotransferase family.</text>
</comment>
<feature type="domain" description="Aminotransferase class I/classII large" evidence="7">
    <location>
        <begin position="70"/>
        <end position="99"/>
    </location>
</feature>
<name>A0A161KBD0_9SYNE</name>
<protein>
    <recommendedName>
        <fullName evidence="6">Aminotransferase</fullName>
        <ecNumber evidence="6">2.6.1.-</ecNumber>
    </recommendedName>
</protein>
<evidence type="ECO:0000313" key="9">
    <source>
        <dbReference type="Proteomes" id="UP000182631"/>
    </source>
</evidence>
<organism evidence="8 9">
    <name type="scientific">Candidatus Synechococcus spongiarum</name>
    <dbReference type="NCBI Taxonomy" id="431041"/>
    <lineage>
        <taxon>Bacteria</taxon>
        <taxon>Bacillati</taxon>
        <taxon>Cyanobacteriota</taxon>
        <taxon>Cyanophyceae</taxon>
        <taxon>Synechococcales</taxon>
        <taxon>Synechococcaceae</taxon>
        <taxon>Synechococcus</taxon>
    </lineage>
</organism>
<keyword evidence="9" id="KW-1185">Reference proteome</keyword>
<dbReference type="InterPro" id="IPR050596">
    <property type="entry name" value="AspAT/PAT-like"/>
</dbReference>
<sequence length="125" mass="13952">MVSNGAKQTLYTLFQVLLDTGDKVILPAPYWLSYPPWFTWPGGRSVIVPTRQDENHQLDVSFGAVALDLAERTFVVKGFSKNWAMTGWRLGYLAGPESSWAKPWRSRAKAPATCAALCNMGAWRC</sequence>
<dbReference type="EC" id="2.6.1.-" evidence="6"/>
<dbReference type="PANTHER" id="PTHR46383">
    <property type="entry name" value="ASPARTATE AMINOTRANSFERASE"/>
    <property type="match status" value="1"/>
</dbReference>
<proteinExistence type="inferred from homology"/>
<feature type="domain" description="Aminotransferase class I/classII large" evidence="7">
    <location>
        <begin position="2"/>
        <end position="60"/>
    </location>
</feature>
<accession>A0A161KBD0</accession>
<dbReference type="AlphaFoldDB" id="A0A161KBD0"/>
<dbReference type="Pfam" id="PF00155">
    <property type="entry name" value="Aminotran_1_2"/>
    <property type="match status" value="2"/>
</dbReference>
<dbReference type="InterPro" id="IPR004838">
    <property type="entry name" value="NHTrfase_class1_PyrdxlP-BS"/>
</dbReference>
<dbReference type="InterPro" id="IPR015421">
    <property type="entry name" value="PyrdxlP-dep_Trfase_major"/>
</dbReference>
<evidence type="ECO:0000256" key="4">
    <source>
        <dbReference type="ARBA" id="ARBA00022679"/>
    </source>
</evidence>
<dbReference type="Gene3D" id="3.40.640.10">
    <property type="entry name" value="Type I PLP-dependent aspartate aminotransferase-like (Major domain)"/>
    <property type="match status" value="2"/>
</dbReference>
<dbReference type="GO" id="GO:0008483">
    <property type="term" value="F:transaminase activity"/>
    <property type="evidence" value="ECO:0007669"/>
    <property type="project" value="UniProtKB-KW"/>
</dbReference>
<dbReference type="GO" id="GO:0006520">
    <property type="term" value="P:amino acid metabolic process"/>
    <property type="evidence" value="ECO:0007669"/>
    <property type="project" value="InterPro"/>
</dbReference>
<dbReference type="Proteomes" id="UP000182631">
    <property type="component" value="Unassembled WGS sequence"/>
</dbReference>
<evidence type="ECO:0000313" key="8">
    <source>
        <dbReference type="EMBL" id="CZB17592.1"/>
    </source>
</evidence>
<keyword evidence="4 6" id="KW-0808">Transferase</keyword>
<evidence type="ECO:0000256" key="5">
    <source>
        <dbReference type="ARBA" id="ARBA00022898"/>
    </source>
</evidence>
<comment type="cofactor">
    <cofactor evidence="1 6">
        <name>pyridoxal 5'-phosphate</name>
        <dbReference type="ChEBI" id="CHEBI:597326"/>
    </cofactor>
</comment>
<dbReference type="EMBL" id="FITM01000092">
    <property type="protein sequence ID" value="CZB17592.1"/>
    <property type="molecule type" value="Genomic_DNA"/>
</dbReference>
<dbReference type="SUPFAM" id="SSF53383">
    <property type="entry name" value="PLP-dependent transferases"/>
    <property type="match status" value="1"/>
</dbReference>
<keyword evidence="5" id="KW-0663">Pyridoxal phosphate</keyword>
<evidence type="ECO:0000256" key="3">
    <source>
        <dbReference type="ARBA" id="ARBA00022576"/>
    </source>
</evidence>
<reference evidence="9" key="1">
    <citation type="submission" date="2016-02" db="EMBL/GenBank/DDBJ databases">
        <authorList>
            <person name="liu f."/>
        </authorList>
    </citation>
    <scope>NUCLEOTIDE SEQUENCE [LARGE SCALE GENOMIC DNA]</scope>
</reference>
<keyword evidence="3 6" id="KW-0032">Aminotransferase</keyword>
<dbReference type="InterPro" id="IPR004839">
    <property type="entry name" value="Aminotransferase_I/II_large"/>
</dbReference>
<evidence type="ECO:0000256" key="1">
    <source>
        <dbReference type="ARBA" id="ARBA00001933"/>
    </source>
</evidence>
<evidence type="ECO:0000256" key="2">
    <source>
        <dbReference type="ARBA" id="ARBA00007441"/>
    </source>
</evidence>
<evidence type="ECO:0000256" key="6">
    <source>
        <dbReference type="RuleBase" id="RU000481"/>
    </source>
</evidence>
<dbReference type="PANTHER" id="PTHR46383:SF1">
    <property type="entry name" value="ASPARTATE AMINOTRANSFERASE"/>
    <property type="match status" value="1"/>
</dbReference>
<dbReference type="GO" id="GO:0030170">
    <property type="term" value="F:pyridoxal phosphate binding"/>
    <property type="evidence" value="ECO:0007669"/>
    <property type="project" value="InterPro"/>
</dbReference>
<evidence type="ECO:0000259" key="7">
    <source>
        <dbReference type="Pfam" id="PF00155"/>
    </source>
</evidence>